<feature type="chain" id="PRO_5037883753" evidence="1">
    <location>
        <begin position="39"/>
        <end position="179"/>
    </location>
</feature>
<reference evidence="2" key="1">
    <citation type="journal article" date="2016" name="Nat. Commun.">
        <title>The channel catfish genome sequence provides insights into the evolution of scale formation in teleosts.</title>
        <authorList>
            <person name="Liu Z."/>
            <person name="Liu S."/>
            <person name="Yao J."/>
            <person name="Bao L."/>
            <person name="Zhang J."/>
            <person name="Li Y."/>
            <person name="Jiang C."/>
            <person name="Sun L."/>
            <person name="Wang R."/>
            <person name="Zhang Y."/>
            <person name="Zhou T."/>
            <person name="Zeng Q."/>
            <person name="Fu Q."/>
            <person name="Gao S."/>
            <person name="Li N."/>
            <person name="Koren S."/>
            <person name="Jiang Y."/>
            <person name="Zimin A."/>
            <person name="Xu P."/>
            <person name="Phillippy A.M."/>
            <person name="Geng X."/>
            <person name="Song L."/>
            <person name="Sun F."/>
            <person name="Li C."/>
            <person name="Wang X."/>
            <person name="Chen A."/>
            <person name="Jin Y."/>
            <person name="Yuan Z."/>
            <person name="Yang Y."/>
            <person name="Tan S."/>
            <person name="Peatman E."/>
            <person name="Lu J."/>
            <person name="Qin Z."/>
            <person name="Dunham R."/>
            <person name="Li Z."/>
            <person name="Sonstegard T."/>
            <person name="Feng J."/>
            <person name="Danzmann R.G."/>
            <person name="Schroeder S."/>
            <person name="Scheffler B."/>
            <person name="Duke M.V."/>
            <person name="Ballard L."/>
            <person name="Kucuktas H."/>
            <person name="Kaltenboeck L."/>
            <person name="Liu H."/>
            <person name="Armbruster J."/>
            <person name="Xie Y."/>
            <person name="Kirby M.L."/>
            <person name="Tian Y."/>
            <person name="Flanagan M.E."/>
            <person name="Mu W."/>
            <person name="Waldbieser G.C."/>
        </authorList>
    </citation>
    <scope>NUCLEOTIDE SEQUENCE [LARGE SCALE GENOMIC DNA]</scope>
    <source>
        <strain evidence="2">SDA103</strain>
    </source>
</reference>
<reference evidence="3" key="2">
    <citation type="submission" date="2025-08" db="UniProtKB">
        <authorList>
            <consortium name="RefSeq"/>
        </authorList>
    </citation>
    <scope>IDENTIFICATION</scope>
    <source>
        <tissue evidence="3">Blood</tissue>
    </source>
</reference>
<evidence type="ECO:0000313" key="3">
    <source>
        <dbReference type="RefSeq" id="XP_047018177.1"/>
    </source>
</evidence>
<protein>
    <submittedName>
        <fullName evidence="3">Uncharacterized protein si:ch211-266a5.12 isoform X2</fullName>
    </submittedName>
</protein>
<evidence type="ECO:0000256" key="1">
    <source>
        <dbReference type="SAM" id="SignalP"/>
    </source>
</evidence>
<name>A0A979FDU3_ICTPU</name>
<dbReference type="GeneID" id="108279608"/>
<accession>A0A979FDU3</accession>
<dbReference type="RefSeq" id="XP_047018177.1">
    <property type="nucleotide sequence ID" value="XM_047162221.2"/>
</dbReference>
<gene>
    <name evidence="3" type="primary">si:ch211-266a5.12</name>
</gene>
<dbReference type="Proteomes" id="UP000221080">
    <property type="component" value="Chromosome 19"/>
</dbReference>
<feature type="signal peptide" evidence="1">
    <location>
        <begin position="1"/>
        <end position="38"/>
    </location>
</feature>
<sequence>MKRRSFHQSLSSQAVGMANAQCAVLLLTLAIAVQECNGIPERTRCTSQPPCFDLLIVERMAQRVSKDVPGADSDNILLKSKTYDKIRQKKYLHSCVLEKIFEFYENVLSSDQYIQNDGRELIYTLDRVRNCTYKVKRCEMLYQKANHQADLEIAESDMSAQEVAIIQLQKLNHASERDP</sequence>
<proteinExistence type="predicted"/>
<organism evidence="2 3">
    <name type="scientific">Ictalurus punctatus</name>
    <name type="common">Channel catfish</name>
    <name type="synonym">Silurus punctatus</name>
    <dbReference type="NCBI Taxonomy" id="7998"/>
    <lineage>
        <taxon>Eukaryota</taxon>
        <taxon>Metazoa</taxon>
        <taxon>Chordata</taxon>
        <taxon>Craniata</taxon>
        <taxon>Vertebrata</taxon>
        <taxon>Euteleostomi</taxon>
        <taxon>Actinopterygii</taxon>
        <taxon>Neopterygii</taxon>
        <taxon>Teleostei</taxon>
        <taxon>Ostariophysi</taxon>
        <taxon>Siluriformes</taxon>
        <taxon>Ictaluridae</taxon>
        <taxon>Ictalurus</taxon>
    </lineage>
</organism>
<dbReference type="AlphaFoldDB" id="A0A979FDU3"/>
<keyword evidence="1" id="KW-0732">Signal</keyword>
<keyword evidence="2" id="KW-1185">Reference proteome</keyword>
<evidence type="ECO:0000313" key="2">
    <source>
        <dbReference type="Proteomes" id="UP000221080"/>
    </source>
</evidence>